<gene>
    <name evidence="4" type="ordered locus">Metev_0497</name>
</gene>
<keyword evidence="1 2" id="KW-0694">RNA-binding</keyword>
<dbReference type="GO" id="GO:0003723">
    <property type="term" value="F:RNA binding"/>
    <property type="evidence" value="ECO:0007669"/>
    <property type="project" value="UniProtKB-UniRule"/>
</dbReference>
<dbReference type="Gene3D" id="3.30.110.60">
    <property type="entry name" value="YhbY-like"/>
    <property type="match status" value="1"/>
</dbReference>
<dbReference type="PANTHER" id="PTHR40065">
    <property type="entry name" value="RNA-BINDING PROTEIN YHBY"/>
    <property type="match status" value="1"/>
</dbReference>
<evidence type="ECO:0000259" key="3">
    <source>
        <dbReference type="PROSITE" id="PS51295"/>
    </source>
</evidence>
<keyword evidence="5" id="KW-1185">Reference proteome</keyword>
<reference evidence="4 5" key="1">
    <citation type="submission" date="2010-06" db="EMBL/GenBank/DDBJ databases">
        <title>Complete sequence chromosome of Methanohalobium evestigatum Z-7303.</title>
        <authorList>
            <consortium name="US DOE Joint Genome Institute"/>
            <person name="Lucas S."/>
            <person name="Copeland A."/>
            <person name="Lapidus A."/>
            <person name="Cheng J.-F."/>
            <person name="Bruce D."/>
            <person name="Goodwin L."/>
            <person name="Pitluck S."/>
            <person name="Saunders E."/>
            <person name="Detter J.C."/>
            <person name="Han C."/>
            <person name="Tapia R."/>
            <person name="Land M."/>
            <person name="Hauser L."/>
            <person name="Kyrpides N."/>
            <person name="Mikhailova N."/>
            <person name="Sieprawska-Lupa M."/>
            <person name="Whitman W.B."/>
            <person name="Anderson I."/>
            <person name="Woyke T."/>
        </authorList>
    </citation>
    <scope>NUCLEOTIDE SEQUENCE [LARGE SCALE GENOMIC DNA]</scope>
    <source>
        <strain evidence="5">ATCC BAA-1072 / DSM 3721 / NBRC 107634 / OCM 161 / Z-7303</strain>
    </source>
</reference>
<evidence type="ECO:0000313" key="4">
    <source>
        <dbReference type="EMBL" id="ADI73410.1"/>
    </source>
</evidence>
<dbReference type="PROSITE" id="PS51295">
    <property type="entry name" value="CRM"/>
    <property type="match status" value="1"/>
</dbReference>
<dbReference type="SUPFAM" id="SSF75471">
    <property type="entry name" value="YhbY-like"/>
    <property type="match status" value="1"/>
</dbReference>
<dbReference type="AlphaFoldDB" id="D7E868"/>
<dbReference type="OrthoDB" id="30785at2157"/>
<accession>D7E868</accession>
<dbReference type="GeneID" id="9346116"/>
<dbReference type="SMART" id="SM01103">
    <property type="entry name" value="CRS1_YhbY"/>
    <property type="match status" value="1"/>
</dbReference>
<dbReference type="PANTHER" id="PTHR40065:SF3">
    <property type="entry name" value="RNA-BINDING PROTEIN YHBY"/>
    <property type="match status" value="1"/>
</dbReference>
<organism evidence="4 5">
    <name type="scientific">Methanohalobium evestigatum (strain ATCC BAA-1072 / DSM 3721 / NBRC 107634 / OCM 161 / Z-7303)</name>
    <dbReference type="NCBI Taxonomy" id="644295"/>
    <lineage>
        <taxon>Archaea</taxon>
        <taxon>Methanobacteriati</taxon>
        <taxon>Methanobacteriota</taxon>
        <taxon>Stenosarchaea group</taxon>
        <taxon>Methanomicrobia</taxon>
        <taxon>Methanosarcinales</taxon>
        <taxon>Methanosarcinaceae</taxon>
        <taxon>Methanohalobium</taxon>
    </lineage>
</organism>
<dbReference type="InterPro" id="IPR051925">
    <property type="entry name" value="RNA-binding_domain"/>
</dbReference>
<dbReference type="EMBL" id="CP002069">
    <property type="protein sequence ID" value="ADI73410.1"/>
    <property type="molecule type" value="Genomic_DNA"/>
</dbReference>
<dbReference type="Pfam" id="PF01985">
    <property type="entry name" value="CRS1_YhbY"/>
    <property type="match status" value="1"/>
</dbReference>
<protein>
    <recommendedName>
        <fullName evidence="3">CRM domain-containing protein</fullName>
    </recommendedName>
</protein>
<dbReference type="InterPro" id="IPR001890">
    <property type="entry name" value="RNA-binding_CRM"/>
</dbReference>
<dbReference type="Proteomes" id="UP000000391">
    <property type="component" value="Chromosome"/>
</dbReference>
<proteinExistence type="predicted"/>
<dbReference type="RefSeq" id="WP_013193978.1">
    <property type="nucleotide sequence ID" value="NC_014253.1"/>
</dbReference>
<name>D7E868_METEZ</name>
<evidence type="ECO:0000256" key="1">
    <source>
        <dbReference type="ARBA" id="ARBA00022884"/>
    </source>
</evidence>
<dbReference type="STRING" id="644295.Metev_0497"/>
<evidence type="ECO:0000256" key="2">
    <source>
        <dbReference type="PROSITE-ProRule" id="PRU00626"/>
    </source>
</evidence>
<dbReference type="KEGG" id="mev:Metev_0497"/>
<dbReference type="InterPro" id="IPR035920">
    <property type="entry name" value="YhbY-like_sf"/>
</dbReference>
<sequence length="86" mass="9790">MDKKQLYKLKSEASQLKPVIHIGKSGLTEPVIEELKKQIKANRLVKVKILKSTFESEDTFQFSQKIADATNTTLVDVRGNNVVLYR</sequence>
<feature type="domain" description="CRM" evidence="3">
    <location>
        <begin position="1"/>
        <end position="86"/>
    </location>
</feature>
<evidence type="ECO:0000313" key="5">
    <source>
        <dbReference type="Proteomes" id="UP000000391"/>
    </source>
</evidence>
<dbReference type="HOGENOM" id="CLU_095994_5_1_2"/>